<evidence type="ECO:0000256" key="5">
    <source>
        <dbReference type="ARBA" id="ARBA00023015"/>
    </source>
</evidence>
<comment type="subcellular location">
    <subcellularLocation>
        <location evidence="1">Nucleus</location>
    </subcellularLocation>
</comment>
<keyword evidence="4" id="KW-0862">Zinc</keyword>
<evidence type="ECO:0000313" key="13">
    <source>
        <dbReference type="Proteomes" id="UP000554482"/>
    </source>
</evidence>
<dbReference type="EMBL" id="JABWDY010003833">
    <property type="protein sequence ID" value="KAF5205611.1"/>
    <property type="molecule type" value="Genomic_DNA"/>
</dbReference>
<dbReference type="PANTHER" id="PTHR31251">
    <property type="entry name" value="SQUAMOSA PROMOTER-BINDING-LIKE PROTEIN 4"/>
    <property type="match status" value="1"/>
</dbReference>
<evidence type="ECO:0000256" key="6">
    <source>
        <dbReference type="ARBA" id="ARBA00023125"/>
    </source>
</evidence>
<keyword evidence="8" id="KW-0539">Nucleus</keyword>
<feature type="domain" description="SBP-type" evidence="11">
    <location>
        <begin position="152"/>
        <end position="229"/>
    </location>
</feature>
<evidence type="ECO:0000256" key="7">
    <source>
        <dbReference type="ARBA" id="ARBA00023163"/>
    </source>
</evidence>
<gene>
    <name evidence="12" type="ORF">FRX31_004802</name>
</gene>
<keyword evidence="3 9" id="KW-0863">Zinc-finger</keyword>
<organism evidence="12 13">
    <name type="scientific">Thalictrum thalictroides</name>
    <name type="common">Rue-anemone</name>
    <name type="synonym">Anemone thalictroides</name>
    <dbReference type="NCBI Taxonomy" id="46969"/>
    <lineage>
        <taxon>Eukaryota</taxon>
        <taxon>Viridiplantae</taxon>
        <taxon>Streptophyta</taxon>
        <taxon>Embryophyta</taxon>
        <taxon>Tracheophyta</taxon>
        <taxon>Spermatophyta</taxon>
        <taxon>Magnoliopsida</taxon>
        <taxon>Ranunculales</taxon>
        <taxon>Ranunculaceae</taxon>
        <taxon>Thalictroideae</taxon>
        <taxon>Thalictrum</taxon>
    </lineage>
</organism>
<dbReference type="Gene3D" id="4.10.1100.10">
    <property type="entry name" value="Transcription factor, SBP-box domain"/>
    <property type="match status" value="1"/>
</dbReference>
<dbReference type="PROSITE" id="PS51141">
    <property type="entry name" value="ZF_SBP"/>
    <property type="match status" value="1"/>
</dbReference>
<evidence type="ECO:0000256" key="2">
    <source>
        <dbReference type="ARBA" id="ARBA00022723"/>
    </source>
</evidence>
<evidence type="ECO:0000256" key="9">
    <source>
        <dbReference type="PROSITE-ProRule" id="PRU00470"/>
    </source>
</evidence>
<dbReference type="InterPro" id="IPR036893">
    <property type="entry name" value="SBP_sf"/>
</dbReference>
<keyword evidence="2" id="KW-0479">Metal-binding</keyword>
<evidence type="ECO:0000256" key="3">
    <source>
        <dbReference type="ARBA" id="ARBA00022771"/>
    </source>
</evidence>
<evidence type="ECO:0000256" key="8">
    <source>
        <dbReference type="ARBA" id="ARBA00023242"/>
    </source>
</evidence>
<reference evidence="12 13" key="1">
    <citation type="submission" date="2020-06" db="EMBL/GenBank/DDBJ databases">
        <title>Transcriptomic and genomic resources for Thalictrum thalictroides and T. hernandezii: Facilitating candidate gene discovery in an emerging model plant lineage.</title>
        <authorList>
            <person name="Arias T."/>
            <person name="Riano-Pachon D.M."/>
            <person name="Di Stilio V.S."/>
        </authorList>
    </citation>
    <scope>NUCLEOTIDE SEQUENCE [LARGE SCALE GENOMIC DNA]</scope>
    <source>
        <strain evidence="13">cv. WT478/WT964</strain>
        <tissue evidence="12">Leaves</tissue>
    </source>
</reference>
<dbReference type="SUPFAM" id="SSF103612">
    <property type="entry name" value="SBT domain"/>
    <property type="match status" value="1"/>
</dbReference>
<evidence type="ECO:0000313" key="12">
    <source>
        <dbReference type="EMBL" id="KAF5205611.1"/>
    </source>
</evidence>
<protein>
    <submittedName>
        <fullName evidence="12">Squamosa promoter-binding-like protein</fullName>
    </submittedName>
</protein>
<dbReference type="AlphaFoldDB" id="A0A7J6X765"/>
<accession>A0A7J6X765</accession>
<dbReference type="Proteomes" id="UP000554482">
    <property type="component" value="Unassembled WGS sequence"/>
</dbReference>
<feature type="region of interest" description="Disordered" evidence="10">
    <location>
        <begin position="220"/>
        <end position="240"/>
    </location>
</feature>
<dbReference type="InterPro" id="IPR004333">
    <property type="entry name" value="SBP_dom"/>
</dbReference>
<dbReference type="InterPro" id="IPR044817">
    <property type="entry name" value="SBP-like"/>
</dbReference>
<sequence>MEGGRFYNSIGYRVDVNGDGKNKSSNWSLNDWNWDEHLCTATPVEQDCTATTVTAQLIPFREDIQVVEVLSNSSSSCSDEIIVLNDNGKEKRELEKRRRQVDSEDYELNDESGKLTLKLGGHDYPISENDVVNCDEKNGKKTKISNGTASNRVVCQVDNCEADLSNAKDYHRRHKICEMHSKSTKALVGNVLQRFCQQCSRFHILQEFDEGKRSCRRRLAGHNKRRRKTHPEATVNGCSTDDDRSSNHLLISLISILSNMHSNNSDQAKDQDLLSHLVRSLASYKSTTDGQNTSTIRQEYKVVNVEAPSGASSEVRLVTNVHETSRHLGSTSKINNIVDAQGSHIKTVDRNMNSAPKLSEKQVMRIRRLRRTSKFATSCERREWFSRYSLVAAERLSSVKPTSD</sequence>
<proteinExistence type="predicted"/>
<dbReference type="Pfam" id="PF03110">
    <property type="entry name" value="SBP"/>
    <property type="match status" value="1"/>
</dbReference>
<keyword evidence="7" id="KW-0804">Transcription</keyword>
<dbReference type="GO" id="GO:0003677">
    <property type="term" value="F:DNA binding"/>
    <property type="evidence" value="ECO:0007669"/>
    <property type="project" value="UniProtKB-KW"/>
</dbReference>
<keyword evidence="6" id="KW-0238">DNA-binding</keyword>
<evidence type="ECO:0000259" key="11">
    <source>
        <dbReference type="PROSITE" id="PS51141"/>
    </source>
</evidence>
<dbReference type="OrthoDB" id="1930417at2759"/>
<evidence type="ECO:0000256" key="10">
    <source>
        <dbReference type="SAM" id="MobiDB-lite"/>
    </source>
</evidence>
<dbReference type="GO" id="GO:0005634">
    <property type="term" value="C:nucleus"/>
    <property type="evidence" value="ECO:0007669"/>
    <property type="project" value="UniProtKB-SubCell"/>
</dbReference>
<dbReference type="FunFam" id="4.10.1100.10:FF:000001">
    <property type="entry name" value="Squamosa promoter-binding-like protein 14"/>
    <property type="match status" value="1"/>
</dbReference>
<keyword evidence="13" id="KW-1185">Reference proteome</keyword>
<dbReference type="GO" id="GO:0008270">
    <property type="term" value="F:zinc ion binding"/>
    <property type="evidence" value="ECO:0007669"/>
    <property type="project" value="UniProtKB-KW"/>
</dbReference>
<name>A0A7J6X765_THATH</name>
<keyword evidence="5" id="KW-0805">Transcription regulation</keyword>
<comment type="caution">
    <text evidence="12">The sequence shown here is derived from an EMBL/GenBank/DDBJ whole genome shotgun (WGS) entry which is preliminary data.</text>
</comment>
<evidence type="ECO:0000256" key="4">
    <source>
        <dbReference type="ARBA" id="ARBA00022833"/>
    </source>
</evidence>
<dbReference type="PANTHER" id="PTHR31251:SF86">
    <property type="entry name" value="SQUAMOSA PROMOTER-BINDING-LIKE PROTEIN 1"/>
    <property type="match status" value="1"/>
</dbReference>
<feature type="compositionally biased region" description="Basic residues" evidence="10">
    <location>
        <begin position="220"/>
        <end position="229"/>
    </location>
</feature>
<evidence type="ECO:0000256" key="1">
    <source>
        <dbReference type="ARBA" id="ARBA00004123"/>
    </source>
</evidence>